<accession>A0A518D9E3</accession>
<name>A0A518D9E3_9BACT</name>
<dbReference type="AlphaFoldDB" id="A0A518D9E3"/>
<dbReference type="NCBIfam" id="TIGR02595">
    <property type="entry name" value="PEP_CTERM"/>
    <property type="match status" value="1"/>
</dbReference>
<sequence precursor="true">MAFFSTGWRLSAIFALTLAAQAGVGRASTIVQFRSEFGNVNVRLYDTATPQSVANFLSYVNPGSYKDVLIHRTMPGFVMQGGRWRFNGTEQVEPQNYPQITQLPPVQNEPGISNIRGTIAFAKLGGDPNSGTREWFFNLADNSGGSPMLDTQNGGFTVFGRVLGNGMSVIDTMAAVPTFGFSGAWDNGPMRNYTAEDYNAFVPVDGDNVVRFTSIVVFPVNPGDFNLDGFVSLQDLALWKADFGSTTKAEADANGDGIVNAADYTIWRDRYVGAGGSIGAIGVPEPATLGTMLLALGAGLAVCRGRRAG</sequence>
<dbReference type="PRINTS" id="PR00153">
    <property type="entry name" value="CSAPPISMRASE"/>
</dbReference>
<dbReference type="CDD" id="cd14256">
    <property type="entry name" value="Dockerin_I"/>
    <property type="match status" value="1"/>
</dbReference>
<gene>
    <name evidence="6" type="primary">ppiA</name>
    <name evidence="6" type="ORF">Pla175_14830</name>
</gene>
<proteinExistence type="predicted"/>
<keyword evidence="4" id="KW-0732">Signal</keyword>
<evidence type="ECO:0000313" key="6">
    <source>
        <dbReference type="EMBL" id="QDU88112.1"/>
    </source>
</evidence>
<evidence type="ECO:0000256" key="3">
    <source>
        <dbReference type="ARBA" id="ARBA00023235"/>
    </source>
</evidence>
<keyword evidence="2" id="KW-0697">Rotamase</keyword>
<evidence type="ECO:0000256" key="1">
    <source>
        <dbReference type="ARBA" id="ARBA00013194"/>
    </source>
</evidence>
<keyword evidence="3 6" id="KW-0413">Isomerase</keyword>
<dbReference type="SUPFAM" id="SSF50891">
    <property type="entry name" value="Cyclophilin-like"/>
    <property type="match status" value="1"/>
</dbReference>
<organism evidence="6 7">
    <name type="scientific">Pirellulimonas nuda</name>
    <dbReference type="NCBI Taxonomy" id="2528009"/>
    <lineage>
        <taxon>Bacteria</taxon>
        <taxon>Pseudomonadati</taxon>
        <taxon>Planctomycetota</taxon>
        <taxon>Planctomycetia</taxon>
        <taxon>Pirellulales</taxon>
        <taxon>Lacipirellulaceae</taxon>
        <taxon>Pirellulimonas</taxon>
    </lineage>
</organism>
<dbReference type="InterPro" id="IPR002105">
    <property type="entry name" value="Dockerin_1_rpt"/>
</dbReference>
<dbReference type="RefSeq" id="WP_145292011.1">
    <property type="nucleotide sequence ID" value="NZ_CP036291.1"/>
</dbReference>
<dbReference type="InterPro" id="IPR036439">
    <property type="entry name" value="Dockerin_dom_sf"/>
</dbReference>
<dbReference type="Gene3D" id="1.10.1330.10">
    <property type="entry name" value="Dockerin domain"/>
    <property type="match status" value="1"/>
</dbReference>
<dbReference type="GO" id="GO:0003755">
    <property type="term" value="F:peptidyl-prolyl cis-trans isomerase activity"/>
    <property type="evidence" value="ECO:0007669"/>
    <property type="project" value="UniProtKB-KW"/>
</dbReference>
<dbReference type="OrthoDB" id="270889at2"/>
<dbReference type="PANTHER" id="PTHR43246">
    <property type="entry name" value="PEPTIDYL-PROLYL CIS-TRANS ISOMERASE CYP38, CHLOROPLASTIC"/>
    <property type="match status" value="1"/>
</dbReference>
<dbReference type="InterPro" id="IPR013424">
    <property type="entry name" value="Ice-binding_C"/>
</dbReference>
<evidence type="ECO:0000256" key="4">
    <source>
        <dbReference type="SAM" id="SignalP"/>
    </source>
</evidence>
<feature type="signal peptide" evidence="4">
    <location>
        <begin position="1"/>
        <end position="22"/>
    </location>
</feature>
<dbReference type="InterPro" id="IPR029000">
    <property type="entry name" value="Cyclophilin-like_dom_sf"/>
</dbReference>
<reference evidence="6 7" key="1">
    <citation type="submission" date="2019-02" db="EMBL/GenBank/DDBJ databases">
        <title>Deep-cultivation of Planctomycetes and their phenomic and genomic characterization uncovers novel biology.</title>
        <authorList>
            <person name="Wiegand S."/>
            <person name="Jogler M."/>
            <person name="Boedeker C."/>
            <person name="Pinto D."/>
            <person name="Vollmers J."/>
            <person name="Rivas-Marin E."/>
            <person name="Kohn T."/>
            <person name="Peeters S.H."/>
            <person name="Heuer A."/>
            <person name="Rast P."/>
            <person name="Oberbeckmann S."/>
            <person name="Bunk B."/>
            <person name="Jeske O."/>
            <person name="Meyerdierks A."/>
            <person name="Storesund J.E."/>
            <person name="Kallscheuer N."/>
            <person name="Luecker S."/>
            <person name="Lage O.M."/>
            <person name="Pohl T."/>
            <person name="Merkel B.J."/>
            <person name="Hornburger P."/>
            <person name="Mueller R.-W."/>
            <person name="Bruemmer F."/>
            <person name="Labrenz M."/>
            <person name="Spormann A.M."/>
            <person name="Op den Camp H."/>
            <person name="Overmann J."/>
            <person name="Amann R."/>
            <person name="Jetten M.S.M."/>
            <person name="Mascher T."/>
            <person name="Medema M.H."/>
            <person name="Devos D.P."/>
            <person name="Kaster A.-K."/>
            <person name="Ovreas L."/>
            <person name="Rohde M."/>
            <person name="Galperin M.Y."/>
            <person name="Jogler C."/>
        </authorList>
    </citation>
    <scope>NUCLEOTIDE SEQUENCE [LARGE SCALE GENOMIC DNA]</scope>
    <source>
        <strain evidence="6 7">Pla175</strain>
    </source>
</reference>
<dbReference type="Pfam" id="PF00404">
    <property type="entry name" value="Dockerin_1"/>
    <property type="match status" value="1"/>
</dbReference>
<feature type="chain" id="PRO_5022233251" description="peptidylprolyl isomerase" evidence="4">
    <location>
        <begin position="23"/>
        <end position="309"/>
    </location>
</feature>
<dbReference type="KEGG" id="pnd:Pla175_14830"/>
<keyword evidence="7" id="KW-1185">Reference proteome</keyword>
<dbReference type="PROSITE" id="PS50072">
    <property type="entry name" value="CSA_PPIASE_2"/>
    <property type="match status" value="1"/>
</dbReference>
<dbReference type="Proteomes" id="UP000317429">
    <property type="component" value="Chromosome"/>
</dbReference>
<evidence type="ECO:0000259" key="5">
    <source>
        <dbReference type="PROSITE" id="PS50072"/>
    </source>
</evidence>
<protein>
    <recommendedName>
        <fullName evidence="1">peptidylprolyl isomerase</fullName>
        <ecNumber evidence="1">5.2.1.8</ecNumber>
    </recommendedName>
</protein>
<dbReference type="EMBL" id="CP036291">
    <property type="protein sequence ID" value="QDU88112.1"/>
    <property type="molecule type" value="Genomic_DNA"/>
</dbReference>
<dbReference type="EC" id="5.2.1.8" evidence="1"/>
<evidence type="ECO:0000256" key="2">
    <source>
        <dbReference type="ARBA" id="ARBA00023110"/>
    </source>
</evidence>
<dbReference type="GO" id="GO:0000272">
    <property type="term" value="P:polysaccharide catabolic process"/>
    <property type="evidence" value="ECO:0007669"/>
    <property type="project" value="InterPro"/>
</dbReference>
<dbReference type="GO" id="GO:0004553">
    <property type="term" value="F:hydrolase activity, hydrolyzing O-glycosyl compounds"/>
    <property type="evidence" value="ECO:0007669"/>
    <property type="project" value="InterPro"/>
</dbReference>
<dbReference type="InterPro" id="IPR044665">
    <property type="entry name" value="E_coli_cyclophilin_A-like"/>
</dbReference>
<dbReference type="Gene3D" id="2.40.100.10">
    <property type="entry name" value="Cyclophilin-like"/>
    <property type="match status" value="1"/>
</dbReference>
<evidence type="ECO:0000313" key="7">
    <source>
        <dbReference type="Proteomes" id="UP000317429"/>
    </source>
</evidence>
<dbReference type="InterPro" id="IPR002130">
    <property type="entry name" value="Cyclophilin-type_PPIase_dom"/>
</dbReference>
<dbReference type="Pfam" id="PF00160">
    <property type="entry name" value="Pro_isomerase"/>
    <property type="match status" value="1"/>
</dbReference>
<feature type="domain" description="PPIase cyclophilin-type" evidence="5">
    <location>
        <begin position="27"/>
        <end position="200"/>
    </location>
</feature>
<dbReference type="SUPFAM" id="SSF63446">
    <property type="entry name" value="Type I dockerin domain"/>
    <property type="match status" value="1"/>
</dbReference>